<dbReference type="EMBL" id="JAJEQC010000015">
    <property type="protein sequence ID" value="MCC2137771.1"/>
    <property type="molecule type" value="Genomic_DNA"/>
</dbReference>
<dbReference type="AlphaFoldDB" id="A0AAE3ALX5"/>
<keyword evidence="1" id="KW-0812">Transmembrane</keyword>
<dbReference type="Proteomes" id="UP001199424">
    <property type="component" value="Unassembled WGS sequence"/>
</dbReference>
<gene>
    <name evidence="2" type="ORF">LKD31_12220</name>
</gene>
<evidence type="ECO:0000313" key="2">
    <source>
        <dbReference type="EMBL" id="MCC2137771.1"/>
    </source>
</evidence>
<organism evidence="2 3">
    <name type="scientific">Hominenteromicrobium mulieris</name>
    <dbReference type="NCBI Taxonomy" id="2885357"/>
    <lineage>
        <taxon>Bacteria</taxon>
        <taxon>Bacillati</taxon>
        <taxon>Bacillota</taxon>
        <taxon>Clostridia</taxon>
        <taxon>Eubacteriales</taxon>
        <taxon>Oscillospiraceae</taxon>
        <taxon>Hominenteromicrobium</taxon>
    </lineage>
</organism>
<feature type="transmembrane region" description="Helical" evidence="1">
    <location>
        <begin position="20"/>
        <end position="42"/>
    </location>
</feature>
<evidence type="ECO:0000313" key="3">
    <source>
        <dbReference type="Proteomes" id="UP001199424"/>
    </source>
</evidence>
<protein>
    <submittedName>
        <fullName evidence="2">Uncharacterized protein</fullName>
    </submittedName>
</protein>
<proteinExistence type="predicted"/>
<comment type="caution">
    <text evidence="2">The sequence shown here is derived from an EMBL/GenBank/DDBJ whole genome shotgun (WGS) entry which is preliminary data.</text>
</comment>
<sequence length="142" mass="16258">MVSKEFFEFISSHCGNVVAWLLVLLPFFHLTFIIGRFICYLFREYKIVSQVIGHDSDTPLWMVAFELSCMDIYPSIMLYALLSMFYFDVKLGAILTMVSVIVFLIFLLDKAVTAKKDVGFYVSFLIIGMVVATGILYHFFGS</sequence>
<keyword evidence="1" id="KW-1133">Transmembrane helix</keyword>
<feature type="transmembrane region" description="Helical" evidence="1">
    <location>
        <begin position="91"/>
        <end position="108"/>
    </location>
</feature>
<evidence type="ECO:0000256" key="1">
    <source>
        <dbReference type="SAM" id="Phobius"/>
    </source>
</evidence>
<reference evidence="2" key="1">
    <citation type="submission" date="2021-10" db="EMBL/GenBank/DDBJ databases">
        <title>Anaerobic single-cell dispensing facilitates the cultivation of human gut bacteria.</title>
        <authorList>
            <person name="Afrizal A."/>
        </authorList>
    </citation>
    <scope>NUCLEOTIDE SEQUENCE</scope>
    <source>
        <strain evidence="2">CLA-AA-H250</strain>
    </source>
</reference>
<feature type="transmembrane region" description="Helical" evidence="1">
    <location>
        <begin position="63"/>
        <end position="85"/>
    </location>
</feature>
<accession>A0AAE3ALX5</accession>
<feature type="transmembrane region" description="Helical" evidence="1">
    <location>
        <begin position="120"/>
        <end position="140"/>
    </location>
</feature>
<keyword evidence="3" id="KW-1185">Reference proteome</keyword>
<name>A0AAE3ALX5_9FIRM</name>
<keyword evidence="1" id="KW-0472">Membrane</keyword>
<dbReference type="RefSeq" id="WP_308449919.1">
    <property type="nucleotide sequence ID" value="NZ_JAJEQC010000015.1"/>
</dbReference>